<evidence type="ECO:0000313" key="2">
    <source>
        <dbReference type="Proteomes" id="UP000298284"/>
    </source>
</evidence>
<protein>
    <submittedName>
        <fullName evidence="1">Uncharacterized protein</fullName>
    </submittedName>
</protein>
<accession>A0A4Z0MCZ0</accession>
<comment type="caution">
    <text evidence="1">The sequence shown here is derived from an EMBL/GenBank/DDBJ whole genome shotgun (WGS) entry which is preliminary data.</text>
</comment>
<dbReference type="AlphaFoldDB" id="A0A4Z0MCZ0"/>
<dbReference type="EMBL" id="SRKZ01000009">
    <property type="protein sequence ID" value="TGD77369.1"/>
    <property type="molecule type" value="Genomic_DNA"/>
</dbReference>
<dbReference type="Proteomes" id="UP000298284">
    <property type="component" value="Unassembled WGS sequence"/>
</dbReference>
<dbReference type="RefSeq" id="WP_135436990.1">
    <property type="nucleotide sequence ID" value="NZ_SRKZ01000009.1"/>
</dbReference>
<keyword evidence="2" id="KW-1185">Reference proteome</keyword>
<name>A0A4Z0MCZ0_9BACT</name>
<gene>
    <name evidence="1" type="ORF">EU557_23700</name>
</gene>
<proteinExistence type="predicted"/>
<evidence type="ECO:0000313" key="1">
    <source>
        <dbReference type="EMBL" id="TGD77369.1"/>
    </source>
</evidence>
<reference evidence="1 2" key="1">
    <citation type="submission" date="2019-04" db="EMBL/GenBank/DDBJ databases">
        <authorList>
            <person name="Feng G."/>
            <person name="Zhang J."/>
            <person name="Zhu H."/>
        </authorList>
    </citation>
    <scope>NUCLEOTIDE SEQUENCE [LARGE SCALE GENOMIC DNA]</scope>
    <source>
        <strain evidence="1 2">JCM 19491</strain>
    </source>
</reference>
<dbReference type="OrthoDB" id="876525at2"/>
<sequence>MPAFLAPLRRVRILLLGAGALLLGFCGHPRNEQHAEPARPAVAPADSGHVDAPVEHATATGILQRLQESLDGLSLNGRADHDFAHLALEYTHAGLDLANLTVERSASDSLRALARRVRPGQEHLLPELEAIVSRQHHLHTNHRLDPATPFARATALLRRDLAHACAALPASKADSAAQLAAAWRVYQTSLTRLAQLQLRYGQDFRLREIARLLSPLAASPGRRHP</sequence>
<organism evidence="1 2">
    <name type="scientific">Hymenobacter wooponensis</name>
    <dbReference type="NCBI Taxonomy" id="1525360"/>
    <lineage>
        <taxon>Bacteria</taxon>
        <taxon>Pseudomonadati</taxon>
        <taxon>Bacteroidota</taxon>
        <taxon>Cytophagia</taxon>
        <taxon>Cytophagales</taxon>
        <taxon>Hymenobacteraceae</taxon>
        <taxon>Hymenobacter</taxon>
    </lineage>
</organism>